<dbReference type="PROSITE" id="PS51192">
    <property type="entry name" value="HELICASE_ATP_BIND_1"/>
    <property type="match status" value="1"/>
</dbReference>
<keyword evidence="1" id="KW-0547">Nucleotide-binding</keyword>
<dbReference type="GO" id="GO:0004386">
    <property type="term" value="F:helicase activity"/>
    <property type="evidence" value="ECO:0007669"/>
    <property type="project" value="UniProtKB-KW"/>
</dbReference>
<protein>
    <submittedName>
        <fullName evidence="5">DEAD/DEAH box helicase</fullName>
    </submittedName>
</protein>
<dbReference type="InterPro" id="IPR014001">
    <property type="entry name" value="Helicase_ATP-bd"/>
</dbReference>
<accession>A0A9D2UV95</accession>
<organism evidence="5 6">
    <name type="scientific">Slackia equolifaciens</name>
    <dbReference type="NCBI Taxonomy" id="498718"/>
    <lineage>
        <taxon>Bacteria</taxon>
        <taxon>Bacillati</taxon>
        <taxon>Actinomycetota</taxon>
        <taxon>Coriobacteriia</taxon>
        <taxon>Eggerthellales</taxon>
        <taxon>Eggerthellaceae</taxon>
        <taxon>Slackia</taxon>
    </lineage>
</organism>
<dbReference type="InterPro" id="IPR001650">
    <property type="entry name" value="Helicase_C-like"/>
</dbReference>
<keyword evidence="2" id="KW-0067">ATP-binding</keyword>
<dbReference type="Proteomes" id="UP000786989">
    <property type="component" value="Unassembled WGS sequence"/>
</dbReference>
<dbReference type="CDD" id="cd17922">
    <property type="entry name" value="DEXHc_LHR-like"/>
    <property type="match status" value="1"/>
</dbReference>
<dbReference type="SUPFAM" id="SSF52540">
    <property type="entry name" value="P-loop containing nucleoside triphosphate hydrolases"/>
    <property type="match status" value="1"/>
</dbReference>
<evidence type="ECO:0000313" key="5">
    <source>
        <dbReference type="EMBL" id="HJF64657.1"/>
    </source>
</evidence>
<evidence type="ECO:0000259" key="4">
    <source>
        <dbReference type="PROSITE" id="PS51194"/>
    </source>
</evidence>
<dbReference type="SMART" id="SM00487">
    <property type="entry name" value="DEXDc"/>
    <property type="match status" value="1"/>
</dbReference>
<keyword evidence="5" id="KW-0347">Helicase</keyword>
<evidence type="ECO:0000313" key="6">
    <source>
        <dbReference type="Proteomes" id="UP000786989"/>
    </source>
</evidence>
<dbReference type="Gene3D" id="3.40.50.300">
    <property type="entry name" value="P-loop containing nucleotide triphosphate hydrolases"/>
    <property type="match status" value="2"/>
</dbReference>
<evidence type="ECO:0000256" key="2">
    <source>
        <dbReference type="ARBA" id="ARBA00022840"/>
    </source>
</evidence>
<dbReference type="SMART" id="SM00490">
    <property type="entry name" value="HELICc"/>
    <property type="match status" value="1"/>
</dbReference>
<dbReference type="GO" id="GO:0003677">
    <property type="term" value="F:DNA binding"/>
    <property type="evidence" value="ECO:0007669"/>
    <property type="project" value="TreeGrafter"/>
</dbReference>
<evidence type="ECO:0000256" key="1">
    <source>
        <dbReference type="ARBA" id="ARBA00022741"/>
    </source>
</evidence>
<dbReference type="PANTHER" id="PTHR47962:SF5">
    <property type="entry name" value="ATP-DEPENDENT HELICASE LHR-RELATED"/>
    <property type="match status" value="1"/>
</dbReference>
<gene>
    <name evidence="5" type="ORF">K8U77_00875</name>
</gene>
<dbReference type="PROSITE" id="PS51194">
    <property type="entry name" value="HELICASE_CTER"/>
    <property type="match status" value="1"/>
</dbReference>
<dbReference type="Pfam" id="PF00271">
    <property type="entry name" value="Helicase_C"/>
    <property type="match status" value="1"/>
</dbReference>
<dbReference type="InterPro" id="IPR052511">
    <property type="entry name" value="ATP-dep_Helicase"/>
</dbReference>
<dbReference type="InterPro" id="IPR011545">
    <property type="entry name" value="DEAD/DEAH_box_helicase_dom"/>
</dbReference>
<keyword evidence="5" id="KW-0378">Hydrolase</keyword>
<dbReference type="Pfam" id="PF00270">
    <property type="entry name" value="DEAD"/>
    <property type="match status" value="1"/>
</dbReference>
<dbReference type="InterPro" id="IPR027417">
    <property type="entry name" value="P-loop_NTPase"/>
</dbReference>
<evidence type="ECO:0000259" key="3">
    <source>
        <dbReference type="PROSITE" id="PS51192"/>
    </source>
</evidence>
<dbReference type="GO" id="GO:0005524">
    <property type="term" value="F:ATP binding"/>
    <property type="evidence" value="ECO:0007669"/>
    <property type="project" value="UniProtKB-KW"/>
</dbReference>
<comment type="caution">
    <text evidence="5">The sequence shown here is derived from an EMBL/GenBank/DDBJ whole genome shotgun (WGS) entry which is preliminary data.</text>
</comment>
<dbReference type="EMBL" id="DYWI01000016">
    <property type="protein sequence ID" value="HJF64657.1"/>
    <property type="molecule type" value="Genomic_DNA"/>
</dbReference>
<dbReference type="PANTHER" id="PTHR47962">
    <property type="entry name" value="ATP-DEPENDENT HELICASE LHR-RELATED-RELATED"/>
    <property type="match status" value="1"/>
</dbReference>
<reference evidence="5" key="2">
    <citation type="submission" date="2021-09" db="EMBL/GenBank/DDBJ databases">
        <authorList>
            <person name="Gilroy R."/>
        </authorList>
    </citation>
    <scope>NUCLEOTIDE SEQUENCE</scope>
    <source>
        <strain evidence="5">ChiGjej6B6-11269</strain>
    </source>
</reference>
<reference evidence="5" key="1">
    <citation type="journal article" date="2021" name="PeerJ">
        <title>Extensive microbial diversity within the chicken gut microbiome revealed by metagenomics and culture.</title>
        <authorList>
            <person name="Gilroy R."/>
            <person name="Ravi A."/>
            <person name="Getino M."/>
            <person name="Pursley I."/>
            <person name="Horton D.L."/>
            <person name="Alikhan N.F."/>
            <person name="Baker D."/>
            <person name="Gharbi K."/>
            <person name="Hall N."/>
            <person name="Watson M."/>
            <person name="Adriaenssens E.M."/>
            <person name="Foster-Nyarko E."/>
            <person name="Jarju S."/>
            <person name="Secka A."/>
            <person name="Antonio M."/>
            <person name="Oren A."/>
            <person name="Chaudhuri R.R."/>
            <person name="La Ragione R."/>
            <person name="Hildebrand F."/>
            <person name="Pallen M.J."/>
        </authorList>
    </citation>
    <scope>NUCLEOTIDE SEQUENCE</scope>
    <source>
        <strain evidence="5">ChiGjej6B6-11269</strain>
    </source>
</reference>
<proteinExistence type="predicted"/>
<dbReference type="GO" id="GO:0016887">
    <property type="term" value="F:ATP hydrolysis activity"/>
    <property type="evidence" value="ECO:0007669"/>
    <property type="project" value="TreeGrafter"/>
</dbReference>
<feature type="domain" description="Helicase C-terminal" evidence="4">
    <location>
        <begin position="341"/>
        <end position="506"/>
    </location>
</feature>
<feature type="domain" description="Helicase ATP-binding" evidence="3">
    <location>
        <begin position="32"/>
        <end position="211"/>
    </location>
</feature>
<name>A0A9D2UV95_9ACTN</name>
<sequence length="863" mass="94771">MSVFDRYAPFVQEFIFSHDWQSLRGIQVAAGEAIFDTDANVLLTASTASGKTEAAFFPILTEFWENPPRSVGAIYIGPLKALINDQFYRLNDLCAEADIPVWHWHGDVSASHKAKLLKKPSGILQITPESLEALLMHRHAAISKLFCDLRYIVIDEVHSLLRGDRGGQTLCLIERLSRMAGVNPRRIGLSATLGQPEAVGAFLSSGTGRGCIIPRVEEPGRVWRLSMEHFYIGGPLDASKEAAVDGSGMLLAAVASHGRDGKAQAASASSSIPAPLASEHAETCGSAAAAGVGAPEGEDMHSGEPSAAVKPTIVDADSDDIATVAPFDAPSDRAPKGADSGLGYIFEHTRGRKCLVFANSREEAEGVCTSLRAYCEARHEPDRFLIHHGNLSASIRESAEEIMRDESEARSIVTTATLELGIDIGRMERAFQIDAPFTVSAFLQRMGRTGRRDTPPEMWFVMREEKSEPRSLLPETLPWKLLQGIALVQLYREERWVEPPRLDRLPYSLLCHQTMATLASEGEMSPARLASKVLGLTFFHRVSQDDFRILLLHLLELDHIERTESGGLIVGIAGERAVNSFKFYAVFQENEEYTVRSDSQEIGTIVKPPPPGEKIAIAGHVWVVEEVDHKRRVLYCTQVKGRVPAYFGDCPGDINTKILERMKHVLEESGAYPYVMDRAQVRLEEARHVAKAAGIAGMAPGLSPASVRAHGVPGSIPCSSVRPSLVNLGGNMWCLMPWLGSYAFLALERLLKIKCAPHLGLKGLDASRPYFMTFIMDEGMTEEQFFKVVAQEAAALRDPLELVYPGEVPRFEKYDEFVPDDLVRKGFAYGVLDVEGMRERMTCGMGAVCGFVEGERGDVKRIG</sequence>
<dbReference type="AlphaFoldDB" id="A0A9D2UV95"/>